<sequence length="831" mass="92606">MTEKLEQTTLIPQGPSDKEKKYDRQLRLWAASGQAALESANLLLINSGAGTVGIETLKNLVLPGIGKFTIADGAVVQDVDLGVNFFLDESCLGKSRAQCCTELLLELNPEVDGVWNSAVTDATSLQELLNAPETFTMIMYSHPLQPGMLEAIEAYGRQHRTPLIAIHSVGFYSYFRITLPGTFPTVDTHPDQTATTDLRLLSPWPELSEFANEMTKDIDNLDHHDHGHIPMVVILLYYLDIWKKEHGGAYPTSYGEKTEFRQLISKATRRDNPEGGEENFDEAFAAVMQHVTLQPVPSSLKQVFDYEHTDEQGSKSSFWIIAEALKQFYAENERLPVAGGLPDMKAQSSVYIKLQNIYKDQARQDVNDVLSRVRKISGGENIGLEEVELFCKNARFVKLINNTGEAPPSMEQIIERELSNDEIAAIAGPEMPASLIPIYLALSVPSHASAASADEIVAAVCQKAPALEGNERLTQVAQELARAAGGELHNISACRKQLADHAVVTSCSHIFCSECAKQLGFTQLENQGRNTCPACNAQLAKADSIFFTNLNPTEEYKACILSGLNPSIVMECAGRAVGFWAYQITQNLHYQQHLCKTLQEKYSDLWTRCDQINRDADAKINGLRGKLESMTNSRDILQQKNVELAEALRDKNRKLYQTQELYTQVKRKAELGQIERAAYDAVDNSIRLAPEPATNGQEPHGFHSSFHDTNEPVYSLSHEPRFDTTGFTTGLPGSNLQRNEREDPWARKRTPSHGLTPETQYRRTTSGQGRADIFPPNIASNKGLSRGGSIRQPVWRTTWPNQSEWTIEGSITKKVEFSYKISVQNWSLLYV</sequence>
<dbReference type="GO" id="GO:0008270">
    <property type="term" value="F:zinc ion binding"/>
    <property type="evidence" value="ECO:0007669"/>
    <property type="project" value="UniProtKB-KW"/>
</dbReference>
<keyword evidence="9" id="KW-1185">Reference proteome</keyword>
<dbReference type="SUPFAM" id="SSF57850">
    <property type="entry name" value="RING/U-box"/>
    <property type="match status" value="1"/>
</dbReference>
<dbReference type="InterPro" id="IPR013083">
    <property type="entry name" value="Znf_RING/FYVE/PHD"/>
</dbReference>
<evidence type="ECO:0000256" key="2">
    <source>
        <dbReference type="ARBA" id="ARBA00022771"/>
    </source>
</evidence>
<feature type="region of interest" description="Disordered" evidence="6">
    <location>
        <begin position="725"/>
        <end position="789"/>
    </location>
</feature>
<feature type="domain" description="RING-type" evidence="7">
    <location>
        <begin position="494"/>
        <end position="536"/>
    </location>
</feature>
<evidence type="ECO:0000313" key="8">
    <source>
        <dbReference type="EMBL" id="KAH0523485.1"/>
    </source>
</evidence>
<reference evidence="8 9" key="1">
    <citation type="submission" date="2021-08" db="EMBL/GenBank/DDBJ databases">
        <title>The highly contiguous genome resource for Trichoderma semiorbis FJ059, a fungal antagonistic to plant pathogens.</title>
        <authorList>
            <person name="Liu T."/>
        </authorList>
    </citation>
    <scope>NUCLEOTIDE SEQUENCE [LARGE SCALE GENOMIC DNA]</scope>
    <source>
        <strain evidence="8 9">FJ059</strain>
    </source>
</reference>
<dbReference type="SUPFAM" id="SSF69572">
    <property type="entry name" value="Activating enzymes of the ubiquitin-like proteins"/>
    <property type="match status" value="1"/>
</dbReference>
<name>A0A9P8HGN7_9HYPO</name>
<dbReference type="InterPro" id="IPR017907">
    <property type="entry name" value="Znf_RING_CS"/>
</dbReference>
<gene>
    <name evidence="8" type="ORF">TsFJ059_008486</name>
</gene>
<protein>
    <recommendedName>
        <fullName evidence="7">RING-type domain-containing protein</fullName>
    </recommendedName>
</protein>
<dbReference type="GO" id="GO:0007131">
    <property type="term" value="P:reciprocal meiotic recombination"/>
    <property type="evidence" value="ECO:0007669"/>
    <property type="project" value="InterPro"/>
</dbReference>
<evidence type="ECO:0000259" key="7">
    <source>
        <dbReference type="PROSITE" id="PS50089"/>
    </source>
</evidence>
<dbReference type="GO" id="GO:0008641">
    <property type="term" value="F:ubiquitin-like modifier activating enzyme activity"/>
    <property type="evidence" value="ECO:0007669"/>
    <property type="project" value="InterPro"/>
</dbReference>
<keyword evidence="1" id="KW-0479">Metal-binding</keyword>
<evidence type="ECO:0000256" key="4">
    <source>
        <dbReference type="PROSITE-ProRule" id="PRU00175"/>
    </source>
</evidence>
<dbReference type="Pfam" id="PF14634">
    <property type="entry name" value="zf-RING_5"/>
    <property type="match status" value="1"/>
</dbReference>
<dbReference type="InterPro" id="IPR035985">
    <property type="entry name" value="Ubiquitin-activating_enz"/>
</dbReference>
<organism evidence="8 9">
    <name type="scientific">Trichoderma semiorbis</name>
    <dbReference type="NCBI Taxonomy" id="1491008"/>
    <lineage>
        <taxon>Eukaryota</taxon>
        <taxon>Fungi</taxon>
        <taxon>Dikarya</taxon>
        <taxon>Ascomycota</taxon>
        <taxon>Pezizomycotina</taxon>
        <taxon>Sordariomycetes</taxon>
        <taxon>Hypocreomycetidae</taxon>
        <taxon>Hypocreales</taxon>
        <taxon>Hypocreaceae</taxon>
        <taxon>Trichoderma</taxon>
    </lineage>
</organism>
<dbReference type="Gene3D" id="3.40.50.720">
    <property type="entry name" value="NAD(P)-binding Rossmann-like Domain"/>
    <property type="match status" value="1"/>
</dbReference>
<feature type="compositionally biased region" description="Polar residues" evidence="6">
    <location>
        <begin position="725"/>
        <end position="737"/>
    </location>
</feature>
<feature type="coiled-coil region" evidence="5">
    <location>
        <begin position="620"/>
        <end position="654"/>
    </location>
</feature>
<dbReference type="GO" id="GO:0000795">
    <property type="term" value="C:synaptonemal complex"/>
    <property type="evidence" value="ECO:0007669"/>
    <property type="project" value="InterPro"/>
</dbReference>
<dbReference type="InterPro" id="IPR001841">
    <property type="entry name" value="Znf_RING"/>
</dbReference>
<dbReference type="Proteomes" id="UP000826573">
    <property type="component" value="Unassembled WGS sequence"/>
</dbReference>
<dbReference type="InterPro" id="IPR042448">
    <property type="entry name" value="CCNB1IP1"/>
</dbReference>
<dbReference type="PROSITE" id="PS50089">
    <property type="entry name" value="ZF_RING_2"/>
    <property type="match status" value="1"/>
</dbReference>
<dbReference type="InterPro" id="IPR000594">
    <property type="entry name" value="ThiF_NAD_FAD-bd"/>
</dbReference>
<evidence type="ECO:0000256" key="1">
    <source>
        <dbReference type="ARBA" id="ARBA00022723"/>
    </source>
</evidence>
<comment type="caution">
    <text evidence="8">The sequence shown here is derived from an EMBL/GenBank/DDBJ whole genome shotgun (WGS) entry which is preliminary data.</text>
</comment>
<dbReference type="PANTHER" id="PTHR14305:SF0">
    <property type="entry name" value="E3 UBIQUITIN-PROTEIN LIGASE CCNB1IP1"/>
    <property type="match status" value="1"/>
</dbReference>
<keyword evidence="3" id="KW-0862">Zinc</keyword>
<proteinExistence type="predicted"/>
<dbReference type="EMBL" id="JAIMJC010000006">
    <property type="protein sequence ID" value="KAH0523485.1"/>
    <property type="molecule type" value="Genomic_DNA"/>
</dbReference>
<dbReference type="Gene3D" id="3.30.40.10">
    <property type="entry name" value="Zinc/RING finger domain, C3HC4 (zinc finger)"/>
    <property type="match status" value="1"/>
</dbReference>
<feature type="compositionally biased region" description="Polar residues" evidence="6">
    <location>
        <begin position="757"/>
        <end position="768"/>
    </location>
</feature>
<dbReference type="GO" id="GO:0061630">
    <property type="term" value="F:ubiquitin protein ligase activity"/>
    <property type="evidence" value="ECO:0007669"/>
    <property type="project" value="InterPro"/>
</dbReference>
<evidence type="ECO:0000256" key="3">
    <source>
        <dbReference type="ARBA" id="ARBA00022833"/>
    </source>
</evidence>
<dbReference type="Pfam" id="PF00899">
    <property type="entry name" value="ThiF"/>
    <property type="match status" value="1"/>
</dbReference>
<dbReference type="AlphaFoldDB" id="A0A9P8HGN7"/>
<accession>A0A9P8HGN7</accession>
<evidence type="ECO:0000256" key="6">
    <source>
        <dbReference type="SAM" id="MobiDB-lite"/>
    </source>
</evidence>
<evidence type="ECO:0000313" key="9">
    <source>
        <dbReference type="Proteomes" id="UP000826573"/>
    </source>
</evidence>
<evidence type="ECO:0000256" key="5">
    <source>
        <dbReference type="SAM" id="Coils"/>
    </source>
</evidence>
<dbReference type="PANTHER" id="PTHR14305">
    <property type="entry name" value="E3 UBIQUITIN-PROTEIN LIGASE CCNB1IP1"/>
    <property type="match status" value="1"/>
</dbReference>
<keyword evidence="2 4" id="KW-0863">Zinc-finger</keyword>
<dbReference type="PROSITE" id="PS00518">
    <property type="entry name" value="ZF_RING_1"/>
    <property type="match status" value="1"/>
</dbReference>
<keyword evidence="5" id="KW-0175">Coiled coil</keyword>